<sequence length="118" mass="12810">MAGLAKPDKAAILELFEEEGYVREPSGSSYKHNGPAGRKEFYDAALAEGGISLKYCTATFDGSRFIVEFICDKWGKTKLPPQAGMAVYELGKTGKLFAVRIYDDLSPAGRKANPSINV</sequence>
<evidence type="ECO:0000313" key="2">
    <source>
        <dbReference type="Proteomes" id="UP000033072"/>
    </source>
</evidence>
<dbReference type="STRING" id="1434111.MSLAZ_0381"/>
<name>A0A0E3S3G1_9EURY</name>
<dbReference type="InterPro" id="IPR032710">
    <property type="entry name" value="NTF2-like_dom_sf"/>
</dbReference>
<accession>A0A0E3S3G1</accession>
<evidence type="ECO:0008006" key="3">
    <source>
        <dbReference type="Google" id="ProtNLM"/>
    </source>
</evidence>
<dbReference type="Gene3D" id="3.10.450.50">
    <property type="match status" value="1"/>
</dbReference>
<dbReference type="SUPFAM" id="SSF54427">
    <property type="entry name" value="NTF2-like"/>
    <property type="match status" value="1"/>
</dbReference>
<dbReference type="PATRIC" id="fig|1434111.4.peg.482"/>
<dbReference type="Proteomes" id="UP000033072">
    <property type="component" value="Chromosome"/>
</dbReference>
<reference evidence="1 2" key="1">
    <citation type="submission" date="2014-07" db="EMBL/GenBank/DDBJ databases">
        <title>Methanogenic archaea and the global carbon cycle.</title>
        <authorList>
            <person name="Henriksen J.R."/>
            <person name="Luke J."/>
            <person name="Reinhart S."/>
            <person name="Benedict M.N."/>
            <person name="Youngblut N.D."/>
            <person name="Metcalf M.E."/>
            <person name="Whitaker R.J."/>
            <person name="Metcalf W.W."/>
        </authorList>
    </citation>
    <scope>NUCLEOTIDE SEQUENCE [LARGE SCALE GENOMIC DNA]</scope>
    <source>
        <strain evidence="1 2">Z-7289</strain>
    </source>
</reference>
<proteinExistence type="predicted"/>
<dbReference type="RefSeq" id="WP_157197046.1">
    <property type="nucleotide sequence ID" value="NZ_CP009515.1"/>
</dbReference>
<organism evidence="1 2">
    <name type="scientific">Methanosarcina lacustris Z-7289</name>
    <dbReference type="NCBI Taxonomy" id="1434111"/>
    <lineage>
        <taxon>Archaea</taxon>
        <taxon>Methanobacteriati</taxon>
        <taxon>Methanobacteriota</taxon>
        <taxon>Stenosarchaea group</taxon>
        <taxon>Methanomicrobia</taxon>
        <taxon>Methanosarcinales</taxon>
        <taxon>Methanosarcinaceae</taxon>
        <taxon>Methanosarcina</taxon>
    </lineage>
</organism>
<gene>
    <name evidence="1" type="ORF">MSLAZ_0381</name>
</gene>
<evidence type="ECO:0000313" key="1">
    <source>
        <dbReference type="EMBL" id="AKB73642.1"/>
    </source>
</evidence>
<keyword evidence="2" id="KW-1185">Reference proteome</keyword>
<protein>
    <recommendedName>
        <fullName evidence="3">SnoaL-like domain-containing protein</fullName>
    </recommendedName>
</protein>
<dbReference type="OrthoDB" id="142310at2157"/>
<dbReference type="GeneID" id="24805068"/>
<dbReference type="HOGENOM" id="CLU_2067828_0_0_2"/>
<dbReference type="AlphaFoldDB" id="A0A0E3S3G1"/>
<dbReference type="EMBL" id="CP009515">
    <property type="protein sequence ID" value="AKB73642.1"/>
    <property type="molecule type" value="Genomic_DNA"/>
</dbReference>
<dbReference type="KEGG" id="mls:MSLAZ_0381"/>